<dbReference type="OrthoDB" id="5317567at2"/>
<dbReference type="AlphaFoldDB" id="A0A424YZN6"/>
<feature type="signal peptide" evidence="1">
    <location>
        <begin position="1"/>
        <end position="17"/>
    </location>
</feature>
<evidence type="ECO:0000256" key="1">
    <source>
        <dbReference type="SAM" id="SignalP"/>
    </source>
</evidence>
<dbReference type="PIRSF" id="PIRSF028696">
    <property type="entry name" value="UCP028696"/>
    <property type="match status" value="1"/>
</dbReference>
<gene>
    <name evidence="2" type="ORF">A2J15_004330</name>
    <name evidence="3" type="ORF">DZD40_05465</name>
</gene>
<dbReference type="Pfam" id="PF11059">
    <property type="entry name" value="DUF2860"/>
    <property type="match status" value="1"/>
</dbReference>
<keyword evidence="1" id="KW-0732">Signal</keyword>
<evidence type="ECO:0000313" key="2">
    <source>
        <dbReference type="EMBL" id="AXP08934.1"/>
    </source>
</evidence>
<dbReference type="EMBL" id="CP031611">
    <property type="protein sequence ID" value="AXP08934.1"/>
    <property type="molecule type" value="Genomic_DNA"/>
</dbReference>
<evidence type="ECO:0000313" key="5">
    <source>
        <dbReference type="Proteomes" id="UP000286095"/>
    </source>
</evidence>
<evidence type="ECO:0000313" key="4">
    <source>
        <dbReference type="Proteomes" id="UP000093205"/>
    </source>
</evidence>
<keyword evidence="4" id="KW-1185">Reference proteome</keyword>
<dbReference type="GeneID" id="44004742"/>
<dbReference type="Proteomes" id="UP000286095">
    <property type="component" value="Unassembled WGS sequence"/>
</dbReference>
<feature type="chain" id="PRO_5044603205" evidence="1">
    <location>
        <begin position="18"/>
        <end position="306"/>
    </location>
</feature>
<proteinExistence type="predicted"/>
<reference evidence="4 5" key="1">
    <citation type="submission" date="2018-08" db="EMBL/GenBank/DDBJ databases">
        <title>Survival mechanisms of Campylobacter hepaticus identified by genomic analysis and comparative transcriptomic analysis of in vivo and in vitro derived bacteria.</title>
        <authorList>
            <person name="Van T.T.H."/>
            <person name="Moore R.J."/>
        </authorList>
    </citation>
    <scope>NUCLEOTIDE SEQUENCE [LARGE SCALE GENOMIC DNA]</scope>
    <source>
        <strain evidence="3 5">54L</strain>
        <strain evidence="2 4">HV10</strain>
    </source>
</reference>
<accession>A0A424YZN6</accession>
<dbReference type="Proteomes" id="UP000093205">
    <property type="component" value="Chromosome"/>
</dbReference>
<name>A0A424YZN6_9BACT</name>
<sequence>MKKYLFLCFASCILAMAIDFEDGLSGNLSLGVGMRNVKSNLSTLTNEDFLSDYNAKNSSSAFIPFLGVELYYGNFIQKDRIFIKNYNGRDISGVILGYEKAYLENLSTSFALVSSLRTKAYANVYQIGQREKTDLSKYGFKISQTYENDFGILNASYLLSKNKYDKDSIMYSSLKREGYYHEFEINYKFTLLDLGLHYDHNNAKGKAQSYSRYGINLGIYLAFAQDYIFNPYLNLSKYKAQEDDPIFHQKQNGKIRKLNVKFIKNQFLGYDGLYSFVNYGTERRNSDISFYDEKYQFLLTGIGYKF</sequence>
<protein>
    <submittedName>
        <fullName evidence="3">DUF2860 domain-containing protein</fullName>
    </submittedName>
</protein>
<dbReference type="KEGG" id="chw:A2J15_004330"/>
<organism evidence="3 5">
    <name type="scientific">Campylobacter hepaticus</name>
    <dbReference type="NCBI Taxonomy" id="1813019"/>
    <lineage>
        <taxon>Bacteria</taxon>
        <taxon>Pseudomonadati</taxon>
        <taxon>Campylobacterota</taxon>
        <taxon>Epsilonproteobacteria</taxon>
        <taxon>Campylobacterales</taxon>
        <taxon>Campylobacteraceae</taxon>
        <taxon>Campylobacter</taxon>
    </lineage>
</organism>
<dbReference type="EMBL" id="QURW01000013">
    <property type="protein sequence ID" value="RQD86927.1"/>
    <property type="molecule type" value="Genomic_DNA"/>
</dbReference>
<evidence type="ECO:0000313" key="3">
    <source>
        <dbReference type="EMBL" id="RQD86927.1"/>
    </source>
</evidence>
<dbReference type="RefSeq" id="WP_066777038.1">
    <property type="nucleotide sequence ID" value="NZ_CBCSFE010000011.1"/>
</dbReference>
<dbReference type="InterPro" id="IPR016896">
    <property type="entry name" value="DUF2860"/>
</dbReference>